<comment type="caution">
    <text evidence="2">The sequence shown here is derived from an EMBL/GenBank/DDBJ whole genome shotgun (WGS) entry which is preliminary data.</text>
</comment>
<proteinExistence type="predicted"/>
<dbReference type="EMBL" id="BOOR01000007">
    <property type="protein sequence ID" value="GII52840.1"/>
    <property type="molecule type" value="Genomic_DNA"/>
</dbReference>
<evidence type="ECO:0000313" key="3">
    <source>
        <dbReference type="Proteomes" id="UP000605992"/>
    </source>
</evidence>
<keyword evidence="1" id="KW-0472">Membrane</keyword>
<accession>A0A8J3UY83</accession>
<organism evidence="2 3">
    <name type="scientific">Planotetraspora thailandica</name>
    <dbReference type="NCBI Taxonomy" id="487172"/>
    <lineage>
        <taxon>Bacteria</taxon>
        <taxon>Bacillati</taxon>
        <taxon>Actinomycetota</taxon>
        <taxon>Actinomycetes</taxon>
        <taxon>Streptosporangiales</taxon>
        <taxon>Streptosporangiaceae</taxon>
        <taxon>Planotetraspora</taxon>
    </lineage>
</organism>
<keyword evidence="1" id="KW-0812">Transmembrane</keyword>
<name>A0A8J3UY83_9ACTN</name>
<sequence length="120" mass="12666">MLFGLLWLMLSPVGNKVLLLILFVLLAGACVVFGWKWGLSDAKALSPNAKAPSLLRKRGIASGRVVLVLISLGAIGGALFANASSGKVSDVIAFCLALFFVSPFFSLFSGYYLARARAEG</sequence>
<protein>
    <submittedName>
        <fullName evidence="2">Uncharacterized protein</fullName>
    </submittedName>
</protein>
<dbReference type="Proteomes" id="UP000605992">
    <property type="component" value="Unassembled WGS sequence"/>
</dbReference>
<dbReference type="RefSeq" id="WP_203943126.1">
    <property type="nucleotide sequence ID" value="NZ_BOOR01000007.1"/>
</dbReference>
<keyword evidence="1" id="KW-1133">Transmembrane helix</keyword>
<feature type="transmembrane region" description="Helical" evidence="1">
    <location>
        <begin position="91"/>
        <end position="114"/>
    </location>
</feature>
<evidence type="ECO:0000313" key="2">
    <source>
        <dbReference type="EMBL" id="GII52840.1"/>
    </source>
</evidence>
<dbReference type="AlphaFoldDB" id="A0A8J3UY83"/>
<gene>
    <name evidence="2" type="ORF">Pth03_12290</name>
</gene>
<feature type="transmembrane region" description="Helical" evidence="1">
    <location>
        <begin position="60"/>
        <end position="79"/>
    </location>
</feature>
<feature type="transmembrane region" description="Helical" evidence="1">
    <location>
        <begin position="17"/>
        <end position="39"/>
    </location>
</feature>
<evidence type="ECO:0000256" key="1">
    <source>
        <dbReference type="SAM" id="Phobius"/>
    </source>
</evidence>
<reference evidence="2" key="1">
    <citation type="submission" date="2021-01" db="EMBL/GenBank/DDBJ databases">
        <title>Whole genome shotgun sequence of Planotetraspora thailandica NBRC 104271.</title>
        <authorList>
            <person name="Komaki H."/>
            <person name="Tamura T."/>
        </authorList>
    </citation>
    <scope>NUCLEOTIDE SEQUENCE</scope>
    <source>
        <strain evidence="2">NBRC 104271</strain>
    </source>
</reference>
<keyword evidence="3" id="KW-1185">Reference proteome</keyword>